<dbReference type="CDD" id="cd00048">
    <property type="entry name" value="DSRM_SF"/>
    <property type="match status" value="1"/>
</dbReference>
<organism evidence="9 10">
    <name type="scientific">Camellia sinensis var. sinensis</name>
    <name type="common">China tea</name>
    <dbReference type="NCBI Taxonomy" id="542762"/>
    <lineage>
        <taxon>Eukaryota</taxon>
        <taxon>Viridiplantae</taxon>
        <taxon>Streptophyta</taxon>
        <taxon>Embryophyta</taxon>
        <taxon>Tracheophyta</taxon>
        <taxon>Spermatophyta</taxon>
        <taxon>Magnoliopsida</taxon>
        <taxon>eudicotyledons</taxon>
        <taxon>Gunneridae</taxon>
        <taxon>Pentapetalae</taxon>
        <taxon>asterids</taxon>
        <taxon>Ericales</taxon>
        <taxon>Theaceae</taxon>
        <taxon>Camellia</taxon>
    </lineage>
</organism>
<accession>A0A4S4EJ59</accession>
<dbReference type="AlphaFoldDB" id="A0A4S4EJ59"/>
<evidence type="ECO:0000256" key="6">
    <source>
        <dbReference type="SAM" id="Phobius"/>
    </source>
</evidence>
<comment type="subcellular location">
    <subcellularLocation>
        <location evidence="1">Membrane</location>
        <topology evidence="1">Multi-pass membrane protein</topology>
    </subcellularLocation>
</comment>
<evidence type="ECO:0000259" key="7">
    <source>
        <dbReference type="Pfam" id="PF25500"/>
    </source>
</evidence>
<evidence type="ECO:0008006" key="11">
    <source>
        <dbReference type="Google" id="ProtNLM"/>
    </source>
</evidence>
<dbReference type="PANTHER" id="PTHR33913">
    <property type="entry name" value="ALEURONE LAYER MORPHOGENESIS PROTEIN"/>
    <property type="match status" value="1"/>
</dbReference>
<dbReference type="Pfam" id="PF04142">
    <property type="entry name" value="Nuc_sug_transp"/>
    <property type="match status" value="1"/>
</dbReference>
<keyword evidence="5" id="KW-0175">Coiled coil</keyword>
<protein>
    <recommendedName>
        <fullName evidence="11">DRBM domain-containing protein</fullName>
    </recommendedName>
</protein>
<feature type="transmembrane region" description="Helical" evidence="6">
    <location>
        <begin position="316"/>
        <end position="333"/>
    </location>
</feature>
<dbReference type="InterPro" id="IPR057237">
    <property type="entry name" value="DUF7915"/>
</dbReference>
<feature type="transmembrane region" description="Helical" evidence="6">
    <location>
        <begin position="205"/>
        <end position="223"/>
    </location>
</feature>
<dbReference type="EMBL" id="SDRB02003995">
    <property type="protein sequence ID" value="THG16579.1"/>
    <property type="molecule type" value="Genomic_DNA"/>
</dbReference>
<dbReference type="InterPro" id="IPR057235">
    <property type="entry name" value="DUF7913"/>
</dbReference>
<evidence type="ECO:0000256" key="5">
    <source>
        <dbReference type="SAM" id="Coils"/>
    </source>
</evidence>
<dbReference type="Proteomes" id="UP000306102">
    <property type="component" value="Unassembled WGS sequence"/>
</dbReference>
<feature type="transmembrane region" description="Helical" evidence="6">
    <location>
        <begin position="235"/>
        <end position="255"/>
    </location>
</feature>
<comment type="caution">
    <text evidence="9">The sequence shown here is derived from an EMBL/GenBank/DDBJ whole genome shotgun (WGS) entry which is preliminary data.</text>
</comment>
<feature type="domain" description="DUF7915" evidence="8">
    <location>
        <begin position="582"/>
        <end position="728"/>
    </location>
</feature>
<dbReference type="Pfam" id="PF25500">
    <property type="entry name" value="DUF7913"/>
    <property type="match status" value="1"/>
</dbReference>
<evidence type="ECO:0000259" key="8">
    <source>
        <dbReference type="Pfam" id="PF25502"/>
    </source>
</evidence>
<name>A0A4S4EJ59_CAMSN</name>
<feature type="transmembrane region" description="Helical" evidence="6">
    <location>
        <begin position="40"/>
        <end position="62"/>
    </location>
</feature>
<gene>
    <name evidence="9" type="ORF">TEA_017360</name>
</gene>
<dbReference type="SUPFAM" id="SSF54768">
    <property type="entry name" value="dsRNA-binding domain-like"/>
    <property type="match status" value="1"/>
</dbReference>
<dbReference type="PANTHER" id="PTHR33913:SF1">
    <property type="entry name" value="DRBM DOMAIN-CONTAINING PROTEIN"/>
    <property type="match status" value="1"/>
</dbReference>
<evidence type="ECO:0000256" key="1">
    <source>
        <dbReference type="ARBA" id="ARBA00004141"/>
    </source>
</evidence>
<dbReference type="InterPro" id="IPR007271">
    <property type="entry name" value="Nuc_sug_transpt"/>
</dbReference>
<dbReference type="GO" id="GO:0000139">
    <property type="term" value="C:Golgi membrane"/>
    <property type="evidence" value="ECO:0007669"/>
    <property type="project" value="InterPro"/>
</dbReference>
<proteinExistence type="predicted"/>
<feature type="coiled-coil region" evidence="5">
    <location>
        <begin position="1074"/>
        <end position="1101"/>
    </location>
</feature>
<feature type="transmembrane region" description="Helical" evidence="6">
    <location>
        <begin position="74"/>
        <end position="94"/>
    </location>
</feature>
<feature type="domain" description="DUF7913" evidence="7">
    <location>
        <begin position="468"/>
        <end position="545"/>
    </location>
</feature>
<evidence type="ECO:0000313" key="10">
    <source>
        <dbReference type="Proteomes" id="UP000306102"/>
    </source>
</evidence>
<evidence type="ECO:0000313" key="9">
    <source>
        <dbReference type="EMBL" id="THG16579.1"/>
    </source>
</evidence>
<feature type="transmembrane region" description="Helical" evidence="6">
    <location>
        <begin position="276"/>
        <end position="296"/>
    </location>
</feature>
<keyword evidence="10" id="KW-1185">Reference proteome</keyword>
<evidence type="ECO:0000256" key="4">
    <source>
        <dbReference type="ARBA" id="ARBA00023136"/>
    </source>
</evidence>
<reference evidence="9 10" key="1">
    <citation type="journal article" date="2018" name="Proc. Natl. Acad. Sci. U.S.A.">
        <title>Draft genome sequence of Camellia sinensis var. sinensis provides insights into the evolution of the tea genome and tea quality.</title>
        <authorList>
            <person name="Wei C."/>
            <person name="Yang H."/>
            <person name="Wang S."/>
            <person name="Zhao J."/>
            <person name="Liu C."/>
            <person name="Gao L."/>
            <person name="Xia E."/>
            <person name="Lu Y."/>
            <person name="Tai Y."/>
            <person name="She G."/>
            <person name="Sun J."/>
            <person name="Cao H."/>
            <person name="Tong W."/>
            <person name="Gao Q."/>
            <person name="Li Y."/>
            <person name="Deng W."/>
            <person name="Jiang X."/>
            <person name="Wang W."/>
            <person name="Chen Q."/>
            <person name="Zhang S."/>
            <person name="Li H."/>
            <person name="Wu J."/>
            <person name="Wang P."/>
            <person name="Li P."/>
            <person name="Shi C."/>
            <person name="Zheng F."/>
            <person name="Jian J."/>
            <person name="Huang B."/>
            <person name="Shan D."/>
            <person name="Shi M."/>
            <person name="Fang C."/>
            <person name="Yue Y."/>
            <person name="Li F."/>
            <person name="Li D."/>
            <person name="Wei S."/>
            <person name="Han B."/>
            <person name="Jiang C."/>
            <person name="Yin Y."/>
            <person name="Xia T."/>
            <person name="Zhang Z."/>
            <person name="Bennetzen J.L."/>
            <person name="Zhao S."/>
            <person name="Wan X."/>
        </authorList>
    </citation>
    <scope>NUCLEOTIDE SEQUENCE [LARGE SCALE GENOMIC DNA]</scope>
    <source>
        <strain evidence="10">cv. Shuchazao</strain>
        <tissue evidence="9">Leaf</tissue>
    </source>
</reference>
<keyword evidence="2 6" id="KW-0812">Transmembrane</keyword>
<keyword evidence="4 6" id="KW-0472">Membrane</keyword>
<sequence>MKDGMIECSVCHSKIVSPNTKAVSRAYDRYRSKVSSKQRALNVLLVVGDCVLVGLQPILVFMSKVDGSFKFSPISVNFLTECAKVLFAIVMLLLQARRQKVGEKPVLTVSIFVQAARNNALLAVPALLYAINNYLKFIMQIFCVVVASQSSFCYSVFDHGVFDSYDTDLMNSALSWDHRLFKLRDLKVLVIAVLLKIIMKRRFSIIQWEALALLLIGISINQLRSLPEGATALGLPVATSAYVYTLIFVTVPSLASVYNEYALKSQYDTSIYLQNLFLYGYGAIFNFLGILVTAMVKGPSSFDIFEGHSKATMLLIFNNAAQGILSSFFFKYADTILKKYSSTVATIFTGIASAALFGHTLTINFMLGITVVFISMHQFFSPLSKVKDEQQNGVVELKDVQDNHRSRDSSFVNMAAGANEEASHRVGSDERQPLLPMIRVIRLYMLSGTWIVLVCGMATYLKCGAIGVRAVVLLYNYYQRKRHSEVEFLGFESFCKLAVTLKPTLMGYLKLMQRSDYAELDDPEDQLSMTEKAIMDACDISLVLDASKDVPSTKGWPISKVAVLLTDPSKEICVLKFGSIINGVWSIIEKDIDSASVISEAIGNGKHNKRKRNMKKPLRDETNADEAGFQRLALSSVSEVTGINQSDLMVLESHIVYSLSKEKTAAHFYIMQSTQSIREDLQVPIKDVLESLQGPLVRKSSCSWTVTPVVEYFHVLPYAGVLTDWFSRWGIFAGALFRGMIQQLVGSIASGVSFDAQISSMGGFKEEVDVRRGEGGVAWLRRTRGIVFSNSLQNLRVELGNEGVNSSQQIENLCDKEVTEDGDDSKKNCNAEDSVTNEANEINTESLEQRDINGSSMVCLSGSSTEPQNMDVDDLSVGCRQIENKSKSACNIIKVYQHQKRMTSSAESNINAKPSGVKGQEQGGGIGVPAAAEGLPELPTSVSVPLPTGDLMVTIPDPAVVPLQLADGVEQVSREYVEACYRTMAGMMVLIREYATGARAPVQVDMVDSVMKPSEVKDEKADTGNKTCNILSSDQDELPIGDCAPVLSQLNSTYLEKLQVTLASKENALSQTALKVLLRKRHKLSRQLRSLEDEIAVCDKNIQTILDGSENDLALKIEAIIDACNDVCLKCETETQDATRQHFEGQGSPQYRRKRLSEAVLTLQNSCQASFGYIELDDICYENNWTLATYHVSPEDGGFRANVTVKGLDFECSGGSDMCSTPRLARDSAAAQMIVKLRNMASQSQ</sequence>
<evidence type="ECO:0000256" key="2">
    <source>
        <dbReference type="ARBA" id="ARBA00022692"/>
    </source>
</evidence>
<dbReference type="GO" id="GO:0015165">
    <property type="term" value="F:pyrimidine nucleotide-sugar transmembrane transporter activity"/>
    <property type="evidence" value="ECO:0007669"/>
    <property type="project" value="InterPro"/>
</dbReference>
<evidence type="ECO:0000256" key="3">
    <source>
        <dbReference type="ARBA" id="ARBA00022989"/>
    </source>
</evidence>
<keyword evidence="3 6" id="KW-1133">Transmembrane helix</keyword>
<dbReference type="STRING" id="542762.A0A4S4EJ59"/>
<dbReference type="Pfam" id="PF25502">
    <property type="entry name" value="DUF7915"/>
    <property type="match status" value="1"/>
</dbReference>